<accession>A0A9E5JPD9</accession>
<keyword evidence="4 7" id="KW-1133">Transmembrane helix</keyword>
<evidence type="ECO:0000256" key="6">
    <source>
        <dbReference type="SAM" id="MobiDB-lite"/>
    </source>
</evidence>
<reference evidence="9 10" key="1">
    <citation type="submission" date="2020-03" db="EMBL/GenBank/DDBJ databases">
        <title>Chryseoglobus sp. isolated from a deep-sea seamount.</title>
        <authorList>
            <person name="Zhang D.-C."/>
        </authorList>
    </citation>
    <scope>NUCLEOTIDE SEQUENCE [LARGE SCALE GENOMIC DNA]</scope>
    <source>
        <strain evidence="9 10">KN1116</strain>
    </source>
</reference>
<comment type="subcellular location">
    <subcellularLocation>
        <location evidence="1">Cell membrane</location>
        <topology evidence="1">Multi-pass membrane protein</topology>
    </subcellularLocation>
</comment>
<dbReference type="RefSeq" id="WP_165638060.1">
    <property type="nucleotide sequence ID" value="NZ_VIKT02000007.1"/>
</dbReference>
<keyword evidence="10" id="KW-1185">Reference proteome</keyword>
<feature type="transmembrane region" description="Helical" evidence="7">
    <location>
        <begin position="35"/>
        <end position="59"/>
    </location>
</feature>
<feature type="transmembrane region" description="Helical" evidence="7">
    <location>
        <begin position="546"/>
        <end position="566"/>
    </location>
</feature>
<dbReference type="Proteomes" id="UP000818266">
    <property type="component" value="Unassembled WGS sequence"/>
</dbReference>
<feature type="transmembrane region" description="Helical" evidence="7">
    <location>
        <begin position="165"/>
        <end position="182"/>
    </location>
</feature>
<evidence type="ECO:0000256" key="1">
    <source>
        <dbReference type="ARBA" id="ARBA00004651"/>
    </source>
</evidence>
<feature type="compositionally biased region" description="Low complexity" evidence="6">
    <location>
        <begin position="1"/>
        <end position="20"/>
    </location>
</feature>
<organism evidence="9 10">
    <name type="scientific">Microcella pacifica</name>
    <dbReference type="NCBI Taxonomy" id="2591847"/>
    <lineage>
        <taxon>Bacteria</taxon>
        <taxon>Bacillati</taxon>
        <taxon>Actinomycetota</taxon>
        <taxon>Actinomycetes</taxon>
        <taxon>Micrococcales</taxon>
        <taxon>Microbacteriaceae</taxon>
        <taxon>Microcella</taxon>
    </lineage>
</organism>
<name>A0A9E5JPD9_9MICO</name>
<feature type="transmembrane region" description="Helical" evidence="7">
    <location>
        <begin position="79"/>
        <end position="103"/>
    </location>
</feature>
<feature type="region of interest" description="Disordered" evidence="6">
    <location>
        <begin position="1"/>
        <end position="27"/>
    </location>
</feature>
<dbReference type="Pfam" id="PF09678">
    <property type="entry name" value="Caa3_CtaG"/>
    <property type="match status" value="1"/>
</dbReference>
<evidence type="ECO:0000256" key="3">
    <source>
        <dbReference type="ARBA" id="ARBA00022692"/>
    </source>
</evidence>
<proteinExistence type="predicted"/>
<evidence type="ECO:0000313" key="10">
    <source>
        <dbReference type="Proteomes" id="UP000818266"/>
    </source>
</evidence>
<feature type="transmembrane region" description="Helical" evidence="7">
    <location>
        <begin position="327"/>
        <end position="351"/>
    </location>
</feature>
<dbReference type="InterPro" id="IPR032694">
    <property type="entry name" value="CopC/D"/>
</dbReference>
<feature type="transmembrane region" description="Helical" evidence="7">
    <location>
        <begin position="187"/>
        <end position="204"/>
    </location>
</feature>
<dbReference type="EMBL" id="VIKT02000007">
    <property type="protein sequence ID" value="NHF62676.1"/>
    <property type="molecule type" value="Genomic_DNA"/>
</dbReference>
<keyword evidence="3 7" id="KW-0812">Transmembrane</keyword>
<feature type="transmembrane region" description="Helical" evidence="7">
    <location>
        <begin position="507"/>
        <end position="530"/>
    </location>
</feature>
<dbReference type="GO" id="GO:0005886">
    <property type="term" value="C:plasma membrane"/>
    <property type="evidence" value="ECO:0007669"/>
    <property type="project" value="UniProtKB-SubCell"/>
</dbReference>
<feature type="transmembrane region" description="Helical" evidence="7">
    <location>
        <begin position="224"/>
        <end position="242"/>
    </location>
</feature>
<dbReference type="GO" id="GO:0006825">
    <property type="term" value="P:copper ion transport"/>
    <property type="evidence" value="ECO:0007669"/>
    <property type="project" value="InterPro"/>
</dbReference>
<comment type="caution">
    <text evidence="9">The sequence shown here is derived from an EMBL/GenBank/DDBJ whole genome shotgun (WGS) entry which is preliminary data.</text>
</comment>
<keyword evidence="5 7" id="KW-0472">Membrane</keyword>
<feature type="domain" description="Copper resistance protein D" evidence="8">
    <location>
        <begin position="252"/>
        <end position="350"/>
    </location>
</feature>
<evidence type="ECO:0000256" key="5">
    <source>
        <dbReference type="ARBA" id="ARBA00023136"/>
    </source>
</evidence>
<feature type="transmembrane region" description="Helical" evidence="7">
    <location>
        <begin position="461"/>
        <end position="486"/>
    </location>
</feature>
<keyword evidence="2" id="KW-1003">Cell membrane</keyword>
<feature type="transmembrane region" description="Helical" evidence="7">
    <location>
        <begin position="115"/>
        <end position="140"/>
    </location>
</feature>
<evidence type="ECO:0000256" key="4">
    <source>
        <dbReference type="ARBA" id="ARBA00022989"/>
    </source>
</evidence>
<evidence type="ECO:0000259" key="8">
    <source>
        <dbReference type="Pfam" id="PF05425"/>
    </source>
</evidence>
<feature type="transmembrane region" description="Helical" evidence="7">
    <location>
        <begin position="428"/>
        <end position="449"/>
    </location>
</feature>
<feature type="transmembrane region" description="Helical" evidence="7">
    <location>
        <begin position="396"/>
        <end position="416"/>
    </location>
</feature>
<sequence>MTTSPPATRTTQSAAARRAPGGPGSGPVEREGLPWGVLAIVALGAAALLALLVSLVVGGAAEAPLVLDPGPVVRYGLPIAKLATTLGASAAIGALLLSLLALARDTPAYDRALDVAAAGAALWALGAGATGFFIFLSVFLEPITLDDRFGQLLASFFTERELGQAWLATALMAAVVTVLCFAVRSPALLAGVLVLAVAAVWPVAQTGHAGGTADHDAAVTAVYLHSVFAAVWVGGLLTLVLARRALGDRLGAVLARYSTLALIAFIVVAVSGLVSAQIRVGTLEGLATPYGALLIAKVVSLVALGAFGAAYRGVLIARVQRAVRPRASLWAIVVAELVVMGAASGIATALARTAPPVEEVPAEELADPTPAELLTGSPLPPPFEPWRLATEWDLNLLWALLAVFGAFFYLAGAWRLHRRGDRWPVHRTILWVAGMAMLFAVTSGGFAVYEPYLFSVHMLGHMLLSMAIPVLLVLAAPVTLAARAIHARTDGSRGPREWILAIVHSRFAGVVGHPLVAAVVFAVSLLAFYYSPLFSWAVTDHVGHQWMILHFLLSGFLFVNALIGIDPAPSRPPYPIRLLILMATMAFHAFFGLFLLTGTGLLLPEWYGAMGREWGQAPLADQQTGGGIAWSVGEIPTLALALLVMLSWSRSDSRESKRRDRQAERDGDAELHAYNDMLAQRADRTRS</sequence>
<feature type="transmembrane region" description="Helical" evidence="7">
    <location>
        <begin position="290"/>
        <end position="315"/>
    </location>
</feature>
<evidence type="ECO:0000256" key="7">
    <source>
        <dbReference type="SAM" id="Phobius"/>
    </source>
</evidence>
<dbReference type="PANTHER" id="PTHR34820:SF4">
    <property type="entry name" value="INNER MEMBRANE PROTEIN YEBZ"/>
    <property type="match status" value="1"/>
</dbReference>
<dbReference type="InterPro" id="IPR019108">
    <property type="entry name" value="Caa3_assmbl_CtaG-rel"/>
</dbReference>
<evidence type="ECO:0000256" key="2">
    <source>
        <dbReference type="ARBA" id="ARBA00022475"/>
    </source>
</evidence>
<dbReference type="Pfam" id="PF05425">
    <property type="entry name" value="CopD"/>
    <property type="match status" value="1"/>
</dbReference>
<protein>
    <submittedName>
        <fullName evidence="9">Bifunctional copper resistance protein CopD/cytochrome c oxidase assembly protein</fullName>
    </submittedName>
</protein>
<evidence type="ECO:0000313" key="9">
    <source>
        <dbReference type="EMBL" id="NHF62676.1"/>
    </source>
</evidence>
<feature type="transmembrane region" description="Helical" evidence="7">
    <location>
        <begin position="578"/>
        <end position="603"/>
    </location>
</feature>
<dbReference type="AlphaFoldDB" id="A0A9E5JPD9"/>
<dbReference type="InterPro" id="IPR008457">
    <property type="entry name" value="Cu-R_CopD_dom"/>
</dbReference>
<feature type="transmembrane region" description="Helical" evidence="7">
    <location>
        <begin position="254"/>
        <end position="278"/>
    </location>
</feature>
<gene>
    <name evidence="9" type="ORF">FK219_005410</name>
</gene>
<dbReference type="PANTHER" id="PTHR34820">
    <property type="entry name" value="INNER MEMBRANE PROTEIN YEBZ"/>
    <property type="match status" value="1"/>
</dbReference>
<feature type="transmembrane region" description="Helical" evidence="7">
    <location>
        <begin position="628"/>
        <end position="649"/>
    </location>
</feature>